<accession>A0A256FML6</accession>
<evidence type="ECO:0000313" key="1">
    <source>
        <dbReference type="EMBL" id="OYR15946.1"/>
    </source>
</evidence>
<keyword evidence="2" id="KW-1185">Reference proteome</keyword>
<dbReference type="EMBL" id="NNRJ01000049">
    <property type="protein sequence ID" value="OYR15946.1"/>
    <property type="molecule type" value="Genomic_DNA"/>
</dbReference>
<proteinExistence type="predicted"/>
<name>A0A256FML6_9HYPH</name>
<evidence type="ECO:0000313" key="2">
    <source>
        <dbReference type="Proteomes" id="UP000215590"/>
    </source>
</evidence>
<comment type="caution">
    <text evidence="1">The sequence shown here is derived from an EMBL/GenBank/DDBJ whole genome shotgun (WGS) entry which is preliminary data.</text>
</comment>
<protein>
    <submittedName>
        <fullName evidence="1">Putative helix-turn-helix, Fis-type</fullName>
    </submittedName>
</protein>
<dbReference type="AlphaFoldDB" id="A0A256FML6"/>
<organism evidence="1 2">
    <name type="scientific">Brucella thiophenivorans</name>
    <dbReference type="NCBI Taxonomy" id="571255"/>
    <lineage>
        <taxon>Bacteria</taxon>
        <taxon>Pseudomonadati</taxon>
        <taxon>Pseudomonadota</taxon>
        <taxon>Alphaproteobacteria</taxon>
        <taxon>Hyphomicrobiales</taxon>
        <taxon>Brucellaceae</taxon>
        <taxon>Brucella/Ochrobactrum group</taxon>
        <taxon>Brucella</taxon>
    </lineage>
</organism>
<dbReference type="OrthoDB" id="9803878at2"/>
<sequence>MEYYNNQRYHESLKNVTPTDVYFGRDKAILRERDKIKKLTIHQRRLQHKKQAA</sequence>
<reference evidence="1 2" key="1">
    <citation type="submission" date="2017-07" db="EMBL/GenBank/DDBJ databases">
        <title>Phylogenetic study on the rhizospheric bacterium Ochrobactrum sp. A44.</title>
        <authorList>
            <person name="Krzyzanowska D.M."/>
            <person name="Ossowicki A."/>
            <person name="Rajewska M."/>
            <person name="Maciag T."/>
            <person name="Kaczynski Z."/>
            <person name="Czerwicka M."/>
            <person name="Jafra S."/>
        </authorList>
    </citation>
    <scope>NUCLEOTIDE SEQUENCE [LARGE SCALE GENOMIC DNA]</scope>
    <source>
        <strain evidence="1 2">DSM 7216</strain>
    </source>
</reference>
<gene>
    <name evidence="1" type="ORF">CEV31_2630</name>
</gene>
<dbReference type="Proteomes" id="UP000215590">
    <property type="component" value="Unassembled WGS sequence"/>
</dbReference>